<keyword evidence="4" id="KW-1185">Reference proteome</keyword>
<protein>
    <submittedName>
        <fullName evidence="3">Uncharacterized protein HemX</fullName>
    </submittedName>
</protein>
<proteinExistence type="predicted"/>
<dbReference type="AlphaFoldDB" id="A0A846M2L7"/>
<comment type="caution">
    <text evidence="3">The sequence shown here is derived from an EMBL/GenBank/DDBJ whole genome shotgun (WGS) entry which is preliminary data.</text>
</comment>
<evidence type="ECO:0000256" key="1">
    <source>
        <dbReference type="SAM" id="MobiDB-lite"/>
    </source>
</evidence>
<accession>A0A846M2L7</accession>
<keyword evidence="2" id="KW-1133">Transmembrane helix</keyword>
<keyword evidence="2" id="KW-0472">Membrane</keyword>
<reference evidence="3 4" key="1">
    <citation type="submission" date="2020-03" db="EMBL/GenBank/DDBJ databases">
        <title>Genomic Encyclopedia of Type Strains, Phase IV (KMG-IV): sequencing the most valuable type-strain genomes for metagenomic binning, comparative biology and taxonomic classification.</title>
        <authorList>
            <person name="Goeker M."/>
        </authorList>
    </citation>
    <scope>NUCLEOTIDE SEQUENCE [LARGE SCALE GENOMIC DNA]</scope>
    <source>
        <strain evidence="3 4">DSM 21299</strain>
    </source>
</reference>
<dbReference type="Proteomes" id="UP000576821">
    <property type="component" value="Unassembled WGS sequence"/>
</dbReference>
<dbReference type="EMBL" id="JAASQR010000002">
    <property type="protein sequence ID" value="NIJ16172.1"/>
    <property type="molecule type" value="Genomic_DNA"/>
</dbReference>
<name>A0A846M2L7_9SPHN</name>
<organism evidence="3 4">
    <name type="scientific">Sphingobium vermicomposti</name>
    <dbReference type="NCBI Taxonomy" id="529005"/>
    <lineage>
        <taxon>Bacteria</taxon>
        <taxon>Pseudomonadati</taxon>
        <taxon>Pseudomonadota</taxon>
        <taxon>Alphaproteobacteria</taxon>
        <taxon>Sphingomonadales</taxon>
        <taxon>Sphingomonadaceae</taxon>
        <taxon>Sphingobium</taxon>
    </lineage>
</organism>
<feature type="region of interest" description="Disordered" evidence="1">
    <location>
        <begin position="1"/>
        <end position="22"/>
    </location>
</feature>
<evidence type="ECO:0000313" key="3">
    <source>
        <dbReference type="EMBL" id="NIJ16172.1"/>
    </source>
</evidence>
<keyword evidence="2" id="KW-0812">Transmembrane</keyword>
<dbReference type="RefSeq" id="WP_341785943.1">
    <property type="nucleotide sequence ID" value="NZ_JAASQR010000002.1"/>
</dbReference>
<feature type="transmembrane region" description="Helical" evidence="2">
    <location>
        <begin position="29"/>
        <end position="47"/>
    </location>
</feature>
<sequence>MVGNGQGLPDDDPEVHDASEPADARGSGLIFFLIAIALILAIGFFYLTKDRENEQGRNVTEAAASADDAVRLVGDAADNAAGQLVNRR</sequence>
<evidence type="ECO:0000313" key="4">
    <source>
        <dbReference type="Proteomes" id="UP000576821"/>
    </source>
</evidence>
<gene>
    <name evidence="3" type="ORF">FHS54_001138</name>
</gene>
<evidence type="ECO:0000256" key="2">
    <source>
        <dbReference type="SAM" id="Phobius"/>
    </source>
</evidence>